<reference evidence="1 2" key="1">
    <citation type="submission" date="2019-02" db="EMBL/GenBank/DDBJ databases">
        <title>Deep-cultivation of Planctomycetes and their phenomic and genomic characterization uncovers novel biology.</title>
        <authorList>
            <person name="Wiegand S."/>
            <person name="Jogler M."/>
            <person name="Boedeker C."/>
            <person name="Pinto D."/>
            <person name="Vollmers J."/>
            <person name="Rivas-Marin E."/>
            <person name="Kohn T."/>
            <person name="Peeters S.H."/>
            <person name="Heuer A."/>
            <person name="Rast P."/>
            <person name="Oberbeckmann S."/>
            <person name="Bunk B."/>
            <person name="Jeske O."/>
            <person name="Meyerdierks A."/>
            <person name="Storesund J.E."/>
            <person name="Kallscheuer N."/>
            <person name="Luecker S."/>
            <person name="Lage O.M."/>
            <person name="Pohl T."/>
            <person name="Merkel B.J."/>
            <person name="Hornburger P."/>
            <person name="Mueller R.-W."/>
            <person name="Bruemmer F."/>
            <person name="Labrenz M."/>
            <person name="Spormann A.M."/>
            <person name="Op Den Camp H."/>
            <person name="Overmann J."/>
            <person name="Amann R."/>
            <person name="Jetten M.S.M."/>
            <person name="Mascher T."/>
            <person name="Medema M.H."/>
            <person name="Devos D.P."/>
            <person name="Kaster A.-K."/>
            <person name="Ovreas L."/>
            <person name="Rohde M."/>
            <person name="Galperin M.Y."/>
            <person name="Jogler C."/>
        </authorList>
    </citation>
    <scope>NUCLEOTIDE SEQUENCE [LARGE SCALE GENOMIC DNA]</scope>
    <source>
        <strain evidence="1 2">KOR34</strain>
    </source>
</reference>
<dbReference type="AlphaFoldDB" id="A0A5C5V1C1"/>
<dbReference type="EMBL" id="SIHJ01000003">
    <property type="protein sequence ID" value="TWT32191.1"/>
    <property type="molecule type" value="Genomic_DNA"/>
</dbReference>
<gene>
    <name evidence="1" type="ORF">KOR34_39520</name>
</gene>
<sequence length="135" mass="15714">MSRFPRDRYQPEEFVTAFENFSAVADSDPPYYSLAIGDEAIEVHFPNRFMEPLTPSDISLARRALEHVRHMDNQVQDLCEKDSRSLDITQFLFRIAYFSVREDQVSITYWGTEVNTEWDAIFERGADGSWSLLHG</sequence>
<evidence type="ECO:0000313" key="1">
    <source>
        <dbReference type="EMBL" id="TWT32191.1"/>
    </source>
</evidence>
<protein>
    <submittedName>
        <fullName evidence="1">Uncharacterized protein</fullName>
    </submittedName>
</protein>
<organism evidence="1 2">
    <name type="scientific">Posidoniimonas corsicana</name>
    <dbReference type="NCBI Taxonomy" id="1938618"/>
    <lineage>
        <taxon>Bacteria</taxon>
        <taxon>Pseudomonadati</taxon>
        <taxon>Planctomycetota</taxon>
        <taxon>Planctomycetia</taxon>
        <taxon>Pirellulales</taxon>
        <taxon>Lacipirellulaceae</taxon>
        <taxon>Posidoniimonas</taxon>
    </lineage>
</organism>
<keyword evidence="2" id="KW-1185">Reference proteome</keyword>
<proteinExistence type="predicted"/>
<evidence type="ECO:0000313" key="2">
    <source>
        <dbReference type="Proteomes" id="UP000316714"/>
    </source>
</evidence>
<comment type="caution">
    <text evidence="1">The sequence shown here is derived from an EMBL/GenBank/DDBJ whole genome shotgun (WGS) entry which is preliminary data.</text>
</comment>
<accession>A0A5C5V1C1</accession>
<name>A0A5C5V1C1_9BACT</name>
<dbReference type="Proteomes" id="UP000316714">
    <property type="component" value="Unassembled WGS sequence"/>
</dbReference>